<evidence type="ECO:0000259" key="2">
    <source>
        <dbReference type="Pfam" id="PF01609"/>
    </source>
</evidence>
<reference evidence="3 5" key="1">
    <citation type="journal article" date="2011" name="J. Bacteriol.">
        <title>Draft genome sequence of the anoxygenic filamentous phototrophic bacterium Oscillochloris trichoides subsp. DG-6.</title>
        <authorList>
            <person name="Kuznetsov B.B."/>
            <person name="Ivanovsky R.N."/>
            <person name="Keppen O.I."/>
            <person name="Sukhacheva M.V."/>
            <person name="Bumazhkin B.K."/>
            <person name="Patutina E.O."/>
            <person name="Beletsky A.V."/>
            <person name="Mardanov A.V."/>
            <person name="Baslerov R.V."/>
            <person name="Panteleeva A.N."/>
            <person name="Kolganova T.V."/>
            <person name="Ravin N.V."/>
            <person name="Skryabin K.G."/>
        </authorList>
    </citation>
    <scope>NUCLEOTIDE SEQUENCE [LARGE SCALE GENOMIC DNA]</scope>
    <source>
        <strain evidence="3 5">DG-6</strain>
    </source>
</reference>
<proteinExistence type="predicted"/>
<dbReference type="PANTHER" id="PTHR30007:SF0">
    <property type="entry name" value="TRANSPOSASE"/>
    <property type="match status" value="1"/>
</dbReference>
<evidence type="ECO:0000313" key="3">
    <source>
        <dbReference type="EMBL" id="EFO81717.1"/>
    </source>
</evidence>
<dbReference type="GO" id="GO:0004803">
    <property type="term" value="F:transposase activity"/>
    <property type="evidence" value="ECO:0007669"/>
    <property type="project" value="InterPro"/>
</dbReference>
<dbReference type="Proteomes" id="UP000054010">
    <property type="component" value="Unassembled WGS sequence"/>
</dbReference>
<feature type="region of interest" description="Disordered" evidence="1">
    <location>
        <begin position="15"/>
        <end position="34"/>
    </location>
</feature>
<dbReference type="AlphaFoldDB" id="E1IAW1"/>
<feature type="domain" description="Transposase IS4-like" evidence="2">
    <location>
        <begin position="9"/>
        <end position="140"/>
    </location>
</feature>
<evidence type="ECO:0000256" key="1">
    <source>
        <dbReference type="SAM" id="MobiDB-lite"/>
    </source>
</evidence>
<protein>
    <submittedName>
        <fullName evidence="3">Transposase</fullName>
    </submittedName>
</protein>
<dbReference type="Pfam" id="PF01609">
    <property type="entry name" value="DDE_Tnp_1"/>
    <property type="match status" value="1"/>
</dbReference>
<evidence type="ECO:0000313" key="5">
    <source>
        <dbReference type="Proteomes" id="UP000054010"/>
    </source>
</evidence>
<dbReference type="PANTHER" id="PTHR30007">
    <property type="entry name" value="PHP DOMAIN PROTEIN"/>
    <property type="match status" value="1"/>
</dbReference>
<dbReference type="GO" id="GO:0006313">
    <property type="term" value="P:DNA transposition"/>
    <property type="evidence" value="ECO:0007669"/>
    <property type="project" value="InterPro"/>
</dbReference>
<dbReference type="eggNOG" id="COG3293">
    <property type="taxonomic scope" value="Bacteria"/>
</dbReference>
<comment type="caution">
    <text evidence="3">The sequence shown here is derived from an EMBL/GenBank/DDBJ whole genome shotgun (WGS) entry which is preliminary data.</text>
</comment>
<dbReference type="HOGENOM" id="CLU_055261_0_0_0"/>
<evidence type="ECO:0000313" key="4">
    <source>
        <dbReference type="EMBL" id="EFO81718.1"/>
    </source>
</evidence>
<organism evidence="3 5">
    <name type="scientific">Oscillochloris trichoides DG-6</name>
    <dbReference type="NCBI Taxonomy" id="765420"/>
    <lineage>
        <taxon>Bacteria</taxon>
        <taxon>Bacillati</taxon>
        <taxon>Chloroflexota</taxon>
        <taxon>Chloroflexia</taxon>
        <taxon>Chloroflexales</taxon>
        <taxon>Chloroflexineae</taxon>
        <taxon>Oscillochloridaceae</taxon>
        <taxon>Oscillochloris</taxon>
    </lineage>
</organism>
<keyword evidence="5" id="KW-1185">Reference proteome</keyword>
<name>E1IAW1_9CHLR</name>
<dbReference type="GO" id="GO:0003677">
    <property type="term" value="F:DNA binding"/>
    <property type="evidence" value="ECO:0007669"/>
    <property type="project" value="InterPro"/>
</dbReference>
<dbReference type="EMBL" id="ADVR01000007">
    <property type="protein sequence ID" value="EFO81717.1"/>
    <property type="molecule type" value="Genomic_DNA"/>
</dbReference>
<gene>
    <name evidence="3" type="ORF">OSCT_0462</name>
    <name evidence="4" type="ORF">OSCT_0463</name>
</gene>
<accession>E1IAW1</accession>
<dbReference type="STRING" id="765420.OSCT_0462"/>
<dbReference type="InterPro" id="IPR002559">
    <property type="entry name" value="Transposase_11"/>
</dbReference>
<dbReference type="EMBL" id="ADVR01000007">
    <property type="protein sequence ID" value="EFO81718.1"/>
    <property type="molecule type" value="Genomic_DNA"/>
</dbReference>
<sequence length="175" mass="19104">MVGKAPTPTMAIIDTQSVKTTETGGPERGYDGGKHVKGRKRHLLVDTLGLVLLVLVHSAACSDRQGAKIVLTEAAHRVPTLKKVLADGTYRGTLVDWVKQQCSFVLEIRLRPDERPGFVPIPQRWKIERTLGWLNRYRGLGVKIMEYAPESSACMGFFVTFHSVSCSVASVGGAG</sequence>